<organism evidence="2 3">
    <name type="scientific">Pandoraea cepalis</name>
    <dbReference type="NCBI Taxonomy" id="2508294"/>
    <lineage>
        <taxon>Bacteria</taxon>
        <taxon>Pseudomonadati</taxon>
        <taxon>Pseudomonadota</taxon>
        <taxon>Betaproteobacteria</taxon>
        <taxon>Burkholderiales</taxon>
        <taxon>Burkholderiaceae</taxon>
        <taxon>Pandoraea</taxon>
    </lineage>
</organism>
<accession>A0A5E4UPZ6</accession>
<sequence length="166" mass="18418">MPSLRRMGRHLLMTHWKVGQAFPRKALQAIERAISAGEASHIGQLCFVVEGALSWAGLLKGLTARERAIEVFSQQRLWDTEHNTGVLIYLLLADRSVEIVADRGIHQKVGAREWSAVCRQMEAAFQKGEYEAGVIAGVESIGRHLRQHFPAQGVGKNELSDKPVVL</sequence>
<feature type="domain" description="TPM" evidence="1">
    <location>
        <begin position="23"/>
        <end position="143"/>
    </location>
</feature>
<dbReference type="PANTHER" id="PTHR30373:SF8">
    <property type="entry name" value="BLL7265 PROTEIN"/>
    <property type="match status" value="1"/>
</dbReference>
<evidence type="ECO:0000313" key="2">
    <source>
        <dbReference type="EMBL" id="VVE00430.1"/>
    </source>
</evidence>
<evidence type="ECO:0000259" key="1">
    <source>
        <dbReference type="Pfam" id="PF04536"/>
    </source>
</evidence>
<dbReference type="Pfam" id="PF04536">
    <property type="entry name" value="TPM_phosphatase"/>
    <property type="match status" value="1"/>
</dbReference>
<dbReference type="InterPro" id="IPR007621">
    <property type="entry name" value="TPM_dom"/>
</dbReference>
<proteinExistence type="predicted"/>
<dbReference type="AlphaFoldDB" id="A0A5E4UPZ6"/>
<dbReference type="Gene3D" id="3.10.310.50">
    <property type="match status" value="1"/>
</dbReference>
<evidence type="ECO:0000313" key="3">
    <source>
        <dbReference type="Proteomes" id="UP000396788"/>
    </source>
</evidence>
<dbReference type="Proteomes" id="UP000396788">
    <property type="component" value="Unassembled WGS sequence"/>
</dbReference>
<reference evidence="2 3" key="1">
    <citation type="submission" date="2019-08" db="EMBL/GenBank/DDBJ databases">
        <authorList>
            <person name="Peeters C."/>
        </authorList>
    </citation>
    <scope>NUCLEOTIDE SEQUENCE [LARGE SCALE GENOMIC DNA]</scope>
    <source>
        <strain evidence="2 3">LMG 31107</strain>
    </source>
</reference>
<dbReference type="EMBL" id="CABPRY010000003">
    <property type="protein sequence ID" value="VVE00430.1"/>
    <property type="molecule type" value="Genomic_DNA"/>
</dbReference>
<gene>
    <name evidence="2" type="ORF">PCE31107_02115</name>
</gene>
<dbReference type="PANTHER" id="PTHR30373">
    <property type="entry name" value="UPF0603 PROTEIN YGCG"/>
    <property type="match status" value="1"/>
</dbReference>
<name>A0A5E4UPZ6_9BURK</name>
<protein>
    <recommendedName>
        <fullName evidence="1">TPM domain-containing protein</fullName>
    </recommendedName>
</protein>